<dbReference type="KEGG" id="mff:MFFC18_47650"/>
<organism evidence="1 2">
    <name type="scientific">Mariniblastus fucicola</name>
    <dbReference type="NCBI Taxonomy" id="980251"/>
    <lineage>
        <taxon>Bacteria</taxon>
        <taxon>Pseudomonadati</taxon>
        <taxon>Planctomycetota</taxon>
        <taxon>Planctomycetia</taxon>
        <taxon>Pirellulales</taxon>
        <taxon>Pirellulaceae</taxon>
        <taxon>Mariniblastus</taxon>
    </lineage>
</organism>
<proteinExistence type="predicted"/>
<name>A0A5B9PJG1_9BACT</name>
<dbReference type="EMBL" id="CP042912">
    <property type="protein sequence ID" value="QEG24842.1"/>
    <property type="molecule type" value="Genomic_DNA"/>
</dbReference>
<evidence type="ECO:0000313" key="1">
    <source>
        <dbReference type="EMBL" id="QEG24842.1"/>
    </source>
</evidence>
<protein>
    <recommendedName>
        <fullName evidence="3">DUF1570 domain-containing protein</fullName>
    </recommendedName>
</protein>
<sequence length="368" mass="41407">MDWNAYRSSASPNMVFTLRPSAHLPTLSTRAGFGTIPLSSGVARFVQGGVVKTFRQATQSNLMEDSLSQIPDAIDVREGLPRPKWDVIYHWADTNLDPTSLDESWTQIARDWLTRLADSLPRDYALHESPEFLLLAADHSLGQRVLSSSERARRVILKTLNGVASDQGFGKHVVLLFADTDSYYDYVTDFYPDEGEFALSGGMFLDVGYGHFAIYPAYGDDYERVIAHELNHALLRHLPLPLWVNEGVTQVIEDVVMDSSYFMVDHEILRRHRTYWNSQTIDGFWSGESFYSPDDGQELSYHLSQVLFRNLMSDFPKAVNDILNNANFIDAGDSAFGNSCNVSLADRVAQFLGDGNWAPRDNYTVPDA</sequence>
<dbReference type="STRING" id="980251.GCA_001642875_00801"/>
<accession>A0A5B9PJG1</accession>
<evidence type="ECO:0000313" key="2">
    <source>
        <dbReference type="Proteomes" id="UP000322214"/>
    </source>
</evidence>
<gene>
    <name evidence="1" type="ORF">MFFC18_47650</name>
</gene>
<dbReference type="Proteomes" id="UP000322214">
    <property type="component" value="Chromosome"/>
</dbReference>
<dbReference type="AlphaFoldDB" id="A0A5B9PJG1"/>
<reference evidence="1 2" key="1">
    <citation type="submission" date="2019-08" db="EMBL/GenBank/DDBJ databases">
        <title>Deep-cultivation of Planctomycetes and their phenomic and genomic characterization uncovers novel biology.</title>
        <authorList>
            <person name="Wiegand S."/>
            <person name="Jogler M."/>
            <person name="Boedeker C."/>
            <person name="Pinto D."/>
            <person name="Vollmers J."/>
            <person name="Rivas-Marin E."/>
            <person name="Kohn T."/>
            <person name="Peeters S.H."/>
            <person name="Heuer A."/>
            <person name="Rast P."/>
            <person name="Oberbeckmann S."/>
            <person name="Bunk B."/>
            <person name="Jeske O."/>
            <person name="Meyerdierks A."/>
            <person name="Storesund J.E."/>
            <person name="Kallscheuer N."/>
            <person name="Luecker S."/>
            <person name="Lage O.M."/>
            <person name="Pohl T."/>
            <person name="Merkel B.J."/>
            <person name="Hornburger P."/>
            <person name="Mueller R.-W."/>
            <person name="Bruemmer F."/>
            <person name="Labrenz M."/>
            <person name="Spormann A.M."/>
            <person name="Op den Camp H."/>
            <person name="Overmann J."/>
            <person name="Amann R."/>
            <person name="Jetten M.S.M."/>
            <person name="Mascher T."/>
            <person name="Medema M.H."/>
            <person name="Devos D.P."/>
            <person name="Kaster A.-K."/>
            <person name="Ovreas L."/>
            <person name="Rohde M."/>
            <person name="Galperin M.Y."/>
            <person name="Jogler C."/>
        </authorList>
    </citation>
    <scope>NUCLEOTIDE SEQUENCE [LARGE SCALE GENOMIC DNA]</scope>
    <source>
        <strain evidence="1 2">FC18</strain>
    </source>
</reference>
<keyword evidence="2" id="KW-1185">Reference proteome</keyword>
<evidence type="ECO:0008006" key="3">
    <source>
        <dbReference type="Google" id="ProtNLM"/>
    </source>
</evidence>